<evidence type="ECO:0008006" key="4">
    <source>
        <dbReference type="Google" id="ProtNLM"/>
    </source>
</evidence>
<keyword evidence="3" id="KW-1185">Reference proteome</keyword>
<dbReference type="InterPro" id="IPR013320">
    <property type="entry name" value="ConA-like_dom_sf"/>
</dbReference>
<organism evidence="2 3">
    <name type="scientific">Steinernema carpocapsae</name>
    <name type="common">Entomopathogenic nematode</name>
    <dbReference type="NCBI Taxonomy" id="34508"/>
    <lineage>
        <taxon>Eukaryota</taxon>
        <taxon>Metazoa</taxon>
        <taxon>Ecdysozoa</taxon>
        <taxon>Nematoda</taxon>
        <taxon>Chromadorea</taxon>
        <taxon>Rhabditida</taxon>
        <taxon>Tylenchina</taxon>
        <taxon>Panagrolaimomorpha</taxon>
        <taxon>Strongyloidoidea</taxon>
        <taxon>Steinernematidae</taxon>
        <taxon>Steinernema</taxon>
    </lineage>
</organism>
<dbReference type="OrthoDB" id="5856014at2759"/>
<feature type="chain" id="PRO_5020450480" description="MAM domain-containing protein" evidence="1">
    <location>
        <begin position="23"/>
        <end position="539"/>
    </location>
</feature>
<dbReference type="SUPFAM" id="SSF49899">
    <property type="entry name" value="Concanavalin A-like lectins/glucanases"/>
    <property type="match status" value="1"/>
</dbReference>
<comment type="caution">
    <text evidence="2">The sequence shown here is derived from an EMBL/GenBank/DDBJ whole genome shotgun (WGS) entry which is preliminary data.</text>
</comment>
<reference evidence="2 3" key="2">
    <citation type="journal article" date="2019" name="G3 (Bethesda)">
        <title>Hybrid Assembly of the Genome of the Entomopathogenic Nematode Steinernema carpocapsae Identifies the X-Chromosome.</title>
        <authorList>
            <person name="Serra L."/>
            <person name="Macchietto M."/>
            <person name="Macias-Munoz A."/>
            <person name="McGill C.J."/>
            <person name="Rodriguez I.M."/>
            <person name="Rodriguez B."/>
            <person name="Murad R."/>
            <person name="Mortazavi A."/>
        </authorList>
    </citation>
    <scope>NUCLEOTIDE SEQUENCE [LARGE SCALE GENOMIC DNA]</scope>
    <source>
        <strain evidence="2 3">ALL</strain>
    </source>
</reference>
<dbReference type="EMBL" id="AZBU02000001">
    <property type="protein sequence ID" value="TMS36637.1"/>
    <property type="molecule type" value="Genomic_DNA"/>
</dbReference>
<proteinExistence type="predicted"/>
<gene>
    <name evidence="2" type="ORF">L596_003756</name>
</gene>
<evidence type="ECO:0000256" key="1">
    <source>
        <dbReference type="SAM" id="SignalP"/>
    </source>
</evidence>
<dbReference type="AlphaFoldDB" id="A0A4U8UWX4"/>
<evidence type="ECO:0000313" key="2">
    <source>
        <dbReference type="EMBL" id="TMS36637.1"/>
    </source>
</evidence>
<dbReference type="Proteomes" id="UP000298663">
    <property type="component" value="Chromosome X"/>
</dbReference>
<keyword evidence="1" id="KW-0732">Signal</keyword>
<protein>
    <recommendedName>
        <fullName evidence="4">MAM domain-containing protein</fullName>
    </recommendedName>
</protein>
<dbReference type="EMBL" id="CM016762">
    <property type="protein sequence ID" value="TMS36637.1"/>
    <property type="molecule type" value="Genomic_DNA"/>
</dbReference>
<reference evidence="2 3" key="1">
    <citation type="journal article" date="2015" name="Genome Biol.">
        <title>Comparative genomics of Steinernema reveals deeply conserved gene regulatory networks.</title>
        <authorList>
            <person name="Dillman A.R."/>
            <person name="Macchietto M."/>
            <person name="Porter C.F."/>
            <person name="Rogers A."/>
            <person name="Williams B."/>
            <person name="Antoshechkin I."/>
            <person name="Lee M.M."/>
            <person name="Goodwin Z."/>
            <person name="Lu X."/>
            <person name="Lewis E.E."/>
            <person name="Goodrich-Blair H."/>
            <person name="Stock S.P."/>
            <person name="Adams B.J."/>
            <person name="Sternberg P.W."/>
            <person name="Mortazavi A."/>
        </authorList>
    </citation>
    <scope>NUCLEOTIDE SEQUENCE [LARGE SCALE GENOMIC DNA]</scope>
    <source>
        <strain evidence="2 3">ALL</strain>
    </source>
</reference>
<name>A0A4U8UWX4_STECR</name>
<accession>A0A4U8UWX4</accession>
<evidence type="ECO:0000313" key="3">
    <source>
        <dbReference type="Proteomes" id="UP000298663"/>
    </source>
</evidence>
<sequence length="539" mass="59690">MRFRASSVFLCLLLAFIPLGKCCFSQGCGQPNGFCPAYAEVAAPYSAYPYSVYQTDNSLNAFLGSRVTAKAYSSGGKGAFISKDLDLLCQDLRSCQWQNDESDELDWVHGEGNVDVEKLRMITGSNVMPGRDFFILASDPRSAQGSGLLVSDPISCQKEMGVLTLQMWRSRARIPGQEPDLDICVRKMDLSELRYCQTVQPDASNLIRAEIPPTEQPFFIVIKGYGFENSPEGGLIIIDHISYAASVENIANCEGDVEAIAPLSSVSHDNQLVDDYSDYHSATIPKVLRPEKEILLVDRDSQIEKSALEAVRRAEQKRAEVPSNQLLKADQHSLTYESCLLVKCTKGMLSASNFCGYNPRGHGASGAGLQGWQSVNVSTNVANRLTGVHDMPSAGGPIPLKLNECRQHISEQNILVATFPSRSQSPYRASRFVLESPFLEFPPNDPLYLGFRKYIAVHGVELLLCGDADANDCFYHYPPYGQTSFLLMKRSWHWEKVQLPSHLNKLFIIAQNGRKDKRNAGQLGIADIQLLRDNNTVLC</sequence>
<feature type="signal peptide" evidence="1">
    <location>
        <begin position="1"/>
        <end position="22"/>
    </location>
</feature>
<dbReference type="Gene3D" id="2.60.120.200">
    <property type="match status" value="1"/>
</dbReference>